<evidence type="ECO:0000256" key="3">
    <source>
        <dbReference type="ARBA" id="ARBA00022679"/>
    </source>
</evidence>
<dbReference type="Gene3D" id="3.40.50.150">
    <property type="entry name" value="Vaccinia Virus protein VP39"/>
    <property type="match status" value="1"/>
</dbReference>
<evidence type="ECO:0000259" key="9">
    <source>
        <dbReference type="Pfam" id="PF20473"/>
    </source>
</evidence>
<dbReference type="InterPro" id="IPR046817">
    <property type="entry name" value="MmeI_N"/>
</dbReference>
<feature type="domain" description="MmeI-like target recognition" evidence="7">
    <location>
        <begin position="649"/>
        <end position="851"/>
    </location>
</feature>
<evidence type="ECO:0000259" key="5">
    <source>
        <dbReference type="Pfam" id="PF20464"/>
    </source>
</evidence>
<evidence type="ECO:0000256" key="4">
    <source>
        <dbReference type="ARBA" id="ARBA00047942"/>
    </source>
</evidence>
<dbReference type="EC" id="2.1.1.72" evidence="1"/>
<dbReference type="InterPro" id="IPR050953">
    <property type="entry name" value="N4_N6_ade-DNA_methylase"/>
</dbReference>
<dbReference type="InterPro" id="IPR046818">
    <property type="entry name" value="MmeI_C"/>
</dbReference>
<dbReference type="PANTHER" id="PTHR33841">
    <property type="entry name" value="DNA METHYLTRANSFERASE YEEA-RELATED"/>
    <property type="match status" value="1"/>
</dbReference>
<dbReference type="InterPro" id="IPR046816">
    <property type="entry name" value="MmeI_Mtase"/>
</dbReference>
<keyword evidence="2 10" id="KW-0489">Methyltransferase</keyword>
<dbReference type="PROSITE" id="PS00092">
    <property type="entry name" value="N6_MTASE"/>
    <property type="match status" value="1"/>
</dbReference>
<dbReference type="Pfam" id="PF20466">
    <property type="entry name" value="MmeI_TRD"/>
    <property type="match status" value="1"/>
</dbReference>
<evidence type="ECO:0000313" key="10">
    <source>
        <dbReference type="EMBL" id="MCP1387047.1"/>
    </source>
</evidence>
<dbReference type="InterPro" id="IPR002052">
    <property type="entry name" value="DNA_methylase_N6_adenine_CS"/>
</dbReference>
<dbReference type="Pfam" id="PF20467">
    <property type="entry name" value="MmeI_C"/>
    <property type="match status" value="1"/>
</dbReference>
<dbReference type="InterPro" id="IPR029063">
    <property type="entry name" value="SAM-dependent_MTases_sf"/>
</dbReference>
<gene>
    <name evidence="10" type="ORF">M5J20_02420</name>
</gene>
<evidence type="ECO:0000259" key="7">
    <source>
        <dbReference type="Pfam" id="PF20466"/>
    </source>
</evidence>
<feature type="domain" description="MmeI-like helicase spacer" evidence="6">
    <location>
        <begin position="204"/>
        <end position="279"/>
    </location>
</feature>
<proteinExistence type="predicted"/>
<sequence>MPNASSQSRSFARKQQAANDFAARWKGRGYEKGDTSSFWLELLRDVVGMEDVTTNVRFEQRTTAGGFIDVVVPDAKTFIEQKSLGIDLDKADLRQGKAVTPFQQAREYANSLPNSQRPDYIVVSNFSDFRIHDLNKLNPEVDYLAFSLSELSDQLHLLDFLVDPQRARAIREEKASMDAGVLIGSLYRMLREQFHDPDAPENQHSLNVLCVRLVFCLFAEDAGVFPKDAFFSYLHGAPAHLVRGMLKDLFRTLNTPPAERDPYLDERLRVFPYVNGGLFAQEEEVPPFTQDILDALLFDVSQNTNWAEISPTIFGGVFESTLNPETRASGGMHYTSPANIHKVIDPLFMDTLTAELESILTEEGVSENRRRTKLSRFHDKIAGLTFFDPACGSGNFLTETYVSLRRMENKVISELSKGQTSLGFEDLTPLKINLDQFFGIEINDFAVSVAQTALWIAKLQANIEAQTIVTHDIQDLPLVDAPSIRRGNALTLDWNSVLPAERCNYIIGNPPFLGARNQSKEQKEDLIQAFPAGTKNVGNIDYVAGWYIKAAGYMADHPTRAAFVSTNSICQGEQVANIWHPILQMGFHIDFAHNTFRWANESADQAHVFCVIVGFSRQADEVRLFHYAHPDAEPKLQHPSRLNPYLVDAPDALVWSRSKPLCDVPRIGIGNKPIDGGNYLFTDAEKEEFIQLEPLAEKYFKPWLGSIEFLQGKSRWVLWLGDAQPQELAKMPHAMERVRAVKEFRESSRSATTRKIADRPRRFHVENMPSGNSILIPKVSSERRRYIPIGFVGPETLCSDLVFLIPNATLYHFGILQSQFHNAWMRRVAGRLKSDYRYSGGVVYNNFVWPKPCKDSESEISRCAQAVLDARAQYSGITLAHMYDPSNDFLYPELVDAHRTLDTAVEEAFELESNGDEQEIVNHLFNLYSVKVGAI</sequence>
<feature type="domain" description="MmeI-like N-terminal" evidence="5">
    <location>
        <begin position="17"/>
        <end position="193"/>
    </location>
</feature>
<comment type="catalytic activity">
    <reaction evidence="4">
        <text>a 2'-deoxyadenosine in DNA + S-adenosyl-L-methionine = an N(6)-methyl-2'-deoxyadenosine in DNA + S-adenosyl-L-homocysteine + H(+)</text>
        <dbReference type="Rhea" id="RHEA:15197"/>
        <dbReference type="Rhea" id="RHEA-COMP:12418"/>
        <dbReference type="Rhea" id="RHEA-COMP:12419"/>
        <dbReference type="ChEBI" id="CHEBI:15378"/>
        <dbReference type="ChEBI" id="CHEBI:57856"/>
        <dbReference type="ChEBI" id="CHEBI:59789"/>
        <dbReference type="ChEBI" id="CHEBI:90615"/>
        <dbReference type="ChEBI" id="CHEBI:90616"/>
        <dbReference type="EC" id="2.1.1.72"/>
    </reaction>
</comment>
<evidence type="ECO:0000259" key="8">
    <source>
        <dbReference type="Pfam" id="PF20467"/>
    </source>
</evidence>
<accession>A0ABT1G2U7</accession>
<dbReference type="Pfam" id="PF20465">
    <property type="entry name" value="MmeI_hel"/>
    <property type="match status" value="1"/>
</dbReference>
<dbReference type="InterPro" id="IPR046820">
    <property type="entry name" value="MmeI_TRD"/>
</dbReference>
<comment type="caution">
    <text evidence="10">The sequence shown here is derived from an EMBL/GenBank/DDBJ whole genome shotgun (WGS) entry which is preliminary data.</text>
</comment>
<feature type="domain" description="MmeI-like DNA-methyltransferase" evidence="9">
    <location>
        <begin position="369"/>
        <end position="625"/>
    </location>
</feature>
<evidence type="ECO:0000259" key="6">
    <source>
        <dbReference type="Pfam" id="PF20465"/>
    </source>
</evidence>
<keyword evidence="11" id="KW-1185">Reference proteome</keyword>
<dbReference type="InterPro" id="IPR046819">
    <property type="entry name" value="MmeI_hel"/>
</dbReference>
<dbReference type="Proteomes" id="UP001204000">
    <property type="component" value="Unassembled WGS sequence"/>
</dbReference>
<protein>
    <recommendedName>
        <fullName evidence="1">site-specific DNA-methyltransferase (adenine-specific)</fullName>
        <ecNumber evidence="1">2.1.1.72</ecNumber>
    </recommendedName>
</protein>
<feature type="domain" description="MmeI-like C-terminal" evidence="8">
    <location>
        <begin position="858"/>
        <end position="929"/>
    </location>
</feature>
<dbReference type="EMBL" id="JAMFTQ010000002">
    <property type="protein sequence ID" value="MCP1387047.1"/>
    <property type="molecule type" value="Genomic_DNA"/>
</dbReference>
<reference evidence="10" key="1">
    <citation type="submission" date="2022-05" db="EMBL/GenBank/DDBJ databases">
        <title>Corynebacterium sp. TA-R-1 sp. nov., isolated from human feces.</title>
        <authorList>
            <person name="Shamsuzzaman M."/>
            <person name="Dahal R.H."/>
        </authorList>
    </citation>
    <scope>NUCLEOTIDE SEQUENCE</scope>
    <source>
        <strain evidence="10">TA-R-1</strain>
    </source>
</reference>
<evidence type="ECO:0000313" key="11">
    <source>
        <dbReference type="Proteomes" id="UP001204000"/>
    </source>
</evidence>
<dbReference type="GO" id="GO:0032259">
    <property type="term" value="P:methylation"/>
    <property type="evidence" value="ECO:0007669"/>
    <property type="project" value="UniProtKB-KW"/>
</dbReference>
<dbReference type="Pfam" id="PF20473">
    <property type="entry name" value="MmeI_Mtase"/>
    <property type="match status" value="1"/>
</dbReference>
<name>A0ABT1G2U7_9CORY</name>
<dbReference type="RefSeq" id="WP_253576008.1">
    <property type="nucleotide sequence ID" value="NZ_JAMFTQ010000002.1"/>
</dbReference>
<dbReference type="Pfam" id="PF20464">
    <property type="entry name" value="MmeI_N"/>
    <property type="match status" value="1"/>
</dbReference>
<dbReference type="PANTHER" id="PTHR33841:SF1">
    <property type="entry name" value="DNA METHYLTRANSFERASE A"/>
    <property type="match status" value="1"/>
</dbReference>
<keyword evidence="3" id="KW-0808">Transferase</keyword>
<organism evidence="10 11">
    <name type="scientific">Corynebacterium stercoris</name>
    <dbReference type="NCBI Taxonomy" id="2943490"/>
    <lineage>
        <taxon>Bacteria</taxon>
        <taxon>Bacillati</taxon>
        <taxon>Actinomycetota</taxon>
        <taxon>Actinomycetes</taxon>
        <taxon>Mycobacteriales</taxon>
        <taxon>Corynebacteriaceae</taxon>
        <taxon>Corynebacterium</taxon>
    </lineage>
</organism>
<evidence type="ECO:0000256" key="2">
    <source>
        <dbReference type="ARBA" id="ARBA00022603"/>
    </source>
</evidence>
<dbReference type="GO" id="GO:0008168">
    <property type="term" value="F:methyltransferase activity"/>
    <property type="evidence" value="ECO:0007669"/>
    <property type="project" value="UniProtKB-KW"/>
</dbReference>
<dbReference type="SUPFAM" id="SSF53335">
    <property type="entry name" value="S-adenosyl-L-methionine-dependent methyltransferases"/>
    <property type="match status" value="1"/>
</dbReference>
<evidence type="ECO:0000256" key="1">
    <source>
        <dbReference type="ARBA" id="ARBA00011900"/>
    </source>
</evidence>